<dbReference type="PANTHER" id="PTHR33955:SF2">
    <property type="entry name" value="TRANSMEMBRANE PROTEIN 52"/>
    <property type="match status" value="1"/>
</dbReference>
<keyword evidence="1" id="KW-1133">Transmembrane helix</keyword>
<keyword evidence="1" id="KW-0472">Membrane</keyword>
<evidence type="ECO:0000313" key="2">
    <source>
        <dbReference type="Ensembl" id="ENSCAFP00030002071.1"/>
    </source>
</evidence>
<dbReference type="PANTHER" id="PTHR33955">
    <property type="entry name" value="TRANSMEMBRANE PROTEIN 52"/>
    <property type="match status" value="1"/>
</dbReference>
<feature type="transmembrane region" description="Helical" evidence="1">
    <location>
        <begin position="124"/>
        <end position="144"/>
    </location>
</feature>
<reference evidence="2" key="2">
    <citation type="submission" date="2019-03" db="EMBL/GenBank/DDBJ databases">
        <authorList>
            <person name="Warren W.C."/>
            <person name="Johnson G.S."/>
        </authorList>
    </citation>
    <scope>NUCLEOTIDE SEQUENCE [LARGE SCALE GENOMIC DNA]</scope>
    <source>
        <strain evidence="2">Basenji</strain>
    </source>
</reference>
<dbReference type="Proteomes" id="UP000694429">
    <property type="component" value="Chromosome 5"/>
</dbReference>
<dbReference type="InterPro" id="IPR038942">
    <property type="entry name" value="TMEM52"/>
</dbReference>
<evidence type="ECO:0000313" key="4">
    <source>
        <dbReference type="Proteomes" id="UP000694429"/>
    </source>
</evidence>
<dbReference type="Proteomes" id="UP000694542">
    <property type="component" value="Chromosome 5"/>
</dbReference>
<dbReference type="Pfam" id="PF14979">
    <property type="entry name" value="TMEM52"/>
    <property type="match status" value="1"/>
</dbReference>
<keyword evidence="1" id="KW-0812">Transmembrane</keyword>
<reference evidence="3" key="1">
    <citation type="submission" date="2018-10" db="EMBL/GenBank/DDBJ databases">
        <title>De novo assembly of a Great Dane genome.</title>
        <authorList>
            <person name="Kidd J.M."/>
            <person name="Pendleton A.L."/>
            <person name="Shen F."/>
            <person name="Emery S."/>
        </authorList>
    </citation>
    <scope>NUCLEOTIDE SEQUENCE [LARGE SCALE GENOMIC DNA]</scope>
    <source>
        <strain evidence="3">Great Dane</strain>
    </source>
</reference>
<dbReference type="Ensembl" id="ENSCAFT00040008326.1">
    <property type="protein sequence ID" value="ENSCAFP00040007234.1"/>
    <property type="gene ID" value="ENSCAFG00040004382.1"/>
</dbReference>
<sequence>MRGGASRKRRDGHGAGLGAGLRGWGRGLRGGASIKRRGPQASALRRPRAWCWGFWPRVRSSCSRRSCRCRRWVAGARLGHCGAGLRLARPGSGSPLSPQVALGFSDGSCDPSDLCPPQARWSSLWHVGLILLAVLLLLLCGVTASCVRFCCLRKRAHTQPHLPPTPQPCDLTVSPMDSDSPVHSTVTCCLYRRVKRTNTPPWPPCARRGWRSAVQGGDSWMWCGGERGQDWLPGNQTRFPLSNQELFWDFSKKPDLPSTQNNKAGSRGSLMATPFSDQMPEQHTHSALGHTYPPSPPPRAFLLPRHQAQDPLAWPRGSEACVYRLEPHGSWGLLPSQPPAPRRAGHRWVPLPNSPHISAWPPETHRHTCRRPQLPDEPEQARCAMARLAQPWALPEYLKPLGRSH</sequence>
<proteinExistence type="predicted"/>
<name>A0A8C0LYL4_CANLF</name>
<organism evidence="2 4">
    <name type="scientific">Canis lupus familiaris</name>
    <name type="common">Dog</name>
    <name type="synonym">Canis familiaris</name>
    <dbReference type="NCBI Taxonomy" id="9615"/>
    <lineage>
        <taxon>Eukaryota</taxon>
        <taxon>Metazoa</taxon>
        <taxon>Chordata</taxon>
        <taxon>Craniata</taxon>
        <taxon>Vertebrata</taxon>
        <taxon>Euteleostomi</taxon>
        <taxon>Mammalia</taxon>
        <taxon>Eutheria</taxon>
        <taxon>Laurasiatheria</taxon>
        <taxon>Carnivora</taxon>
        <taxon>Caniformia</taxon>
        <taxon>Canidae</taxon>
        <taxon>Canis</taxon>
    </lineage>
</organism>
<dbReference type="Ensembl" id="ENSCAFT00030002334.1">
    <property type="protein sequence ID" value="ENSCAFP00030002071.1"/>
    <property type="gene ID" value="ENSCAFG00030001324.1"/>
</dbReference>
<accession>A0A8C0LYL4</accession>
<reference evidence="2" key="3">
    <citation type="submission" date="2025-05" db="UniProtKB">
        <authorList>
            <consortium name="Ensembl"/>
        </authorList>
    </citation>
    <scope>IDENTIFICATION</scope>
</reference>
<dbReference type="AlphaFoldDB" id="A0A8C0LYL4"/>
<evidence type="ECO:0000313" key="3">
    <source>
        <dbReference type="Ensembl" id="ENSCAFP00040007234.1"/>
    </source>
</evidence>
<evidence type="ECO:0000256" key="1">
    <source>
        <dbReference type="SAM" id="Phobius"/>
    </source>
</evidence>
<protein>
    <submittedName>
        <fullName evidence="2">Transmembrane protein 52</fullName>
    </submittedName>
</protein>